<keyword evidence="13" id="KW-0472">Membrane</keyword>
<dbReference type="AlphaFoldDB" id="A0A219B405"/>
<evidence type="ECO:0000256" key="15">
    <source>
        <dbReference type="PIRSR" id="PIRSR603187-1"/>
    </source>
</evidence>
<evidence type="ECO:0000256" key="16">
    <source>
        <dbReference type="PIRSR" id="PIRSR603187-2"/>
    </source>
</evidence>
<dbReference type="SUPFAM" id="SSF56931">
    <property type="entry name" value="Outer membrane phospholipase A (OMPLA)"/>
    <property type="match status" value="1"/>
</dbReference>
<protein>
    <recommendedName>
        <fullName evidence="17">Phospholipase A1</fullName>
        <ecNumber evidence="17">3.1.1.32</ecNumber>
        <ecNumber evidence="17">3.1.1.4</ecNumber>
    </recommendedName>
    <alternativeName>
        <fullName evidence="17">Phosphatidylcholine 1-acylhydrolase</fullName>
    </alternativeName>
</protein>
<keyword evidence="8 17" id="KW-0732">Signal</keyword>
<name>A0A219B405_9SPHN</name>
<dbReference type="EC" id="3.1.1.32" evidence="17"/>
<evidence type="ECO:0000313" key="19">
    <source>
        <dbReference type="EMBL" id="OWV33112.1"/>
    </source>
</evidence>
<dbReference type="PANTHER" id="PTHR40457">
    <property type="entry name" value="PHOSPHOLIPASE A1"/>
    <property type="match status" value="1"/>
</dbReference>
<dbReference type="GO" id="GO:0016042">
    <property type="term" value="P:lipid catabolic process"/>
    <property type="evidence" value="ECO:0007669"/>
    <property type="project" value="UniProtKB-KW"/>
</dbReference>
<dbReference type="GO" id="GO:0046872">
    <property type="term" value="F:metal ion binding"/>
    <property type="evidence" value="ECO:0007669"/>
    <property type="project" value="UniProtKB-KW"/>
</dbReference>
<gene>
    <name evidence="19" type="ORF">B5C34_06290</name>
</gene>
<evidence type="ECO:0000256" key="2">
    <source>
        <dbReference type="ARBA" id="ARBA00001604"/>
    </source>
</evidence>
<dbReference type="PANTHER" id="PTHR40457:SF1">
    <property type="entry name" value="PHOSPHOLIPASE A1"/>
    <property type="match status" value="1"/>
</dbReference>
<keyword evidence="14 17" id="KW-0998">Cell outer membrane</keyword>
<dbReference type="PRINTS" id="PR01486">
    <property type="entry name" value="PHPHLIPASEA1"/>
</dbReference>
<accession>A0A219B405</accession>
<evidence type="ECO:0000256" key="8">
    <source>
        <dbReference type="ARBA" id="ARBA00022729"/>
    </source>
</evidence>
<evidence type="ECO:0000256" key="1">
    <source>
        <dbReference type="ARBA" id="ARBA00000111"/>
    </source>
</evidence>
<comment type="similarity">
    <text evidence="3 17">Belongs to the phospholipase A1 family.</text>
</comment>
<feature type="active site" description="Nucleophile" evidence="15">
    <location>
        <position position="181"/>
    </location>
</feature>
<dbReference type="InterPro" id="IPR036541">
    <property type="entry name" value="PLipase_A1_sf"/>
</dbReference>
<dbReference type="EC" id="3.1.1.4" evidence="17"/>
<comment type="catalytic activity">
    <reaction evidence="2 17">
        <text>a 1,2-diacyl-sn-glycero-3-phosphocholine + H2O = a 1-acyl-sn-glycero-3-phosphocholine + a fatty acid + H(+)</text>
        <dbReference type="Rhea" id="RHEA:15801"/>
        <dbReference type="ChEBI" id="CHEBI:15377"/>
        <dbReference type="ChEBI" id="CHEBI:15378"/>
        <dbReference type="ChEBI" id="CHEBI:28868"/>
        <dbReference type="ChEBI" id="CHEBI:57643"/>
        <dbReference type="ChEBI" id="CHEBI:58168"/>
        <dbReference type="EC" id="3.1.1.4"/>
    </reaction>
</comment>
<dbReference type="Gene3D" id="2.40.230.10">
    <property type="entry name" value="Phospholipase A1"/>
    <property type="match status" value="1"/>
</dbReference>
<feature type="compositionally biased region" description="Basic and acidic residues" evidence="18">
    <location>
        <begin position="53"/>
        <end position="68"/>
    </location>
</feature>
<dbReference type="Proteomes" id="UP000198462">
    <property type="component" value="Unassembled WGS sequence"/>
</dbReference>
<dbReference type="Pfam" id="PF02253">
    <property type="entry name" value="PLA1"/>
    <property type="match status" value="1"/>
</dbReference>
<organism evidence="19 20">
    <name type="scientific">Pacificimonas flava</name>
    <dbReference type="NCBI Taxonomy" id="1234595"/>
    <lineage>
        <taxon>Bacteria</taxon>
        <taxon>Pseudomonadati</taxon>
        <taxon>Pseudomonadota</taxon>
        <taxon>Alphaproteobacteria</taxon>
        <taxon>Sphingomonadales</taxon>
        <taxon>Sphingosinicellaceae</taxon>
        <taxon>Pacificimonas</taxon>
    </lineage>
</organism>
<dbReference type="EMBL" id="NFZT01000001">
    <property type="protein sequence ID" value="OWV33112.1"/>
    <property type="molecule type" value="Genomic_DNA"/>
</dbReference>
<comment type="function">
    <text evidence="17">Hydrolysis of phosphatidylcholine with phospholipase A2 (EC 3.1.1.4) and phospholipase A1 (EC 3.1.1.32) activities.</text>
</comment>
<evidence type="ECO:0000256" key="6">
    <source>
        <dbReference type="ARBA" id="ARBA00022692"/>
    </source>
</evidence>
<evidence type="ECO:0000256" key="5">
    <source>
        <dbReference type="ARBA" id="ARBA00022452"/>
    </source>
</evidence>
<feature type="chain" id="PRO_5019610279" description="Phospholipase A1" evidence="17">
    <location>
        <begin position="43"/>
        <end position="316"/>
    </location>
</feature>
<keyword evidence="6" id="KW-0812">Transmembrane</keyword>
<evidence type="ECO:0000256" key="3">
    <source>
        <dbReference type="ARBA" id="ARBA00010525"/>
    </source>
</evidence>
<evidence type="ECO:0000256" key="7">
    <source>
        <dbReference type="ARBA" id="ARBA00022723"/>
    </source>
</evidence>
<feature type="region of interest" description="Disordered" evidence="18">
    <location>
        <begin position="43"/>
        <end position="68"/>
    </location>
</feature>
<comment type="catalytic activity">
    <reaction evidence="1 17">
        <text>a 1,2-diacyl-sn-glycero-3-phosphocholine + H2O = a 2-acyl-sn-glycero-3-phosphocholine + a fatty acid + H(+)</text>
        <dbReference type="Rhea" id="RHEA:18689"/>
        <dbReference type="ChEBI" id="CHEBI:15377"/>
        <dbReference type="ChEBI" id="CHEBI:15378"/>
        <dbReference type="ChEBI" id="CHEBI:28868"/>
        <dbReference type="ChEBI" id="CHEBI:57643"/>
        <dbReference type="ChEBI" id="CHEBI:57875"/>
        <dbReference type="EC" id="3.1.1.32"/>
    </reaction>
</comment>
<evidence type="ECO:0000256" key="9">
    <source>
        <dbReference type="ARBA" id="ARBA00022801"/>
    </source>
</evidence>
<keyword evidence="11 17" id="KW-0442">Lipid degradation</keyword>
<comment type="cofactor">
    <cofactor evidence="17">
        <name>Ca(2+)</name>
        <dbReference type="ChEBI" id="CHEBI:29108"/>
    </cofactor>
    <text evidence="17">Binds 1 Ca(2+) ion per monomer. In the dimeric form the Ca(2+) is bound by different amino acids with binding of each Ca(2+) shared with ligands coming from each monomer. The Ca(2+) ion may have a role in catalysis.</text>
</comment>
<evidence type="ECO:0000256" key="14">
    <source>
        <dbReference type="ARBA" id="ARBA00023237"/>
    </source>
</evidence>
<keyword evidence="9 17" id="KW-0378">Hydrolase</keyword>
<dbReference type="GO" id="GO:0008970">
    <property type="term" value="F:phospholipase A1 activity"/>
    <property type="evidence" value="ECO:0007669"/>
    <property type="project" value="UniProtKB-EC"/>
</dbReference>
<feature type="binding site" description="in dimeric form" evidence="16">
    <location>
        <position position="189"/>
    </location>
    <ligand>
        <name>Ca(2+)</name>
        <dbReference type="ChEBI" id="CHEBI:29108"/>
        <label>1</label>
    </ligand>
</feature>
<feature type="active site" description="Proton acceptor" evidence="15">
    <location>
        <position position="179"/>
    </location>
</feature>
<dbReference type="OrthoDB" id="188433at2"/>
<dbReference type="GO" id="GO:0009279">
    <property type="term" value="C:cell outer membrane"/>
    <property type="evidence" value="ECO:0007669"/>
    <property type="project" value="UniProtKB-SubCell"/>
</dbReference>
<reference evidence="20" key="1">
    <citation type="submission" date="2017-05" db="EMBL/GenBank/DDBJ databases">
        <authorList>
            <person name="Lin X."/>
        </authorList>
    </citation>
    <scope>NUCLEOTIDE SEQUENCE [LARGE SCALE GENOMIC DNA]</scope>
    <source>
        <strain evidence="20">JLT2012</strain>
    </source>
</reference>
<keyword evidence="12 17" id="KW-0443">Lipid metabolism</keyword>
<evidence type="ECO:0000256" key="12">
    <source>
        <dbReference type="ARBA" id="ARBA00023098"/>
    </source>
</evidence>
<comment type="subcellular location">
    <subcellularLocation>
        <location evidence="17">Cell outer membrane</location>
        <topology evidence="17">Multi-pass membrane protein</topology>
    </subcellularLocation>
    <text evidence="17">One of the very few enzymes located there.</text>
</comment>
<feature type="binding site" description="in dimeric form" evidence="16">
    <location>
        <position position="144"/>
    </location>
    <ligand>
        <name>Ca(2+)</name>
        <dbReference type="ChEBI" id="CHEBI:29108"/>
        <label>1</label>
    </ligand>
</feature>
<dbReference type="GO" id="GO:0004623">
    <property type="term" value="F:phospholipase A2 activity"/>
    <property type="evidence" value="ECO:0007669"/>
    <property type="project" value="UniProtKB-EC"/>
</dbReference>
<proteinExistence type="inferred from homology"/>
<feature type="signal peptide" evidence="17">
    <location>
        <begin position="1"/>
        <end position="42"/>
    </location>
</feature>
<keyword evidence="5" id="KW-1134">Transmembrane beta strand</keyword>
<keyword evidence="10 16" id="KW-0106">Calcium</keyword>
<comment type="subunit">
    <text evidence="4 17">Homodimer; dimerization is reversible, and the dimeric form is the active one.</text>
</comment>
<keyword evidence="20" id="KW-1185">Reference proteome</keyword>
<evidence type="ECO:0000256" key="17">
    <source>
        <dbReference type="RuleBase" id="RU366027"/>
    </source>
</evidence>
<keyword evidence="7 16" id="KW-0479">Metal-binding</keyword>
<evidence type="ECO:0000256" key="10">
    <source>
        <dbReference type="ARBA" id="ARBA00022837"/>
    </source>
</evidence>
<dbReference type="InterPro" id="IPR003187">
    <property type="entry name" value="PLipase_A1"/>
</dbReference>
<sequence>MRWRGAKGRGNAMMKADQYHRRAGALAATFLLAMTFAPPAGAQVSAETDEDVQDRQERGVGAESEAARPLDRSAGNPFLANLSEYAPIYGVYGPGTNTAARLQLSLKYRLFGRDAGPDAILSGGYDGIYFAYTQRMFWDLEAESLPFRNIDFEPELFYAAALPAVSRDLDLGVQVGIRHTSNGQAGEDSRSVNTVYVQPAFAVRLGETWRLRAGPRFWTYVGSQEENEDIDRFRGHTGVFAELGDPEGLRISGMGRMNLSTGKGSFETLATYPLPRLLGGGPELYLTAQGFRGYGENLLDYDQKTTRLRIGLALVR</sequence>
<evidence type="ECO:0000256" key="4">
    <source>
        <dbReference type="ARBA" id="ARBA00011702"/>
    </source>
</evidence>
<evidence type="ECO:0000256" key="11">
    <source>
        <dbReference type="ARBA" id="ARBA00022963"/>
    </source>
</evidence>
<evidence type="ECO:0000256" key="18">
    <source>
        <dbReference type="SAM" id="MobiDB-lite"/>
    </source>
</evidence>
<comment type="caution">
    <text evidence="19">The sequence shown here is derived from an EMBL/GenBank/DDBJ whole genome shotgun (WGS) entry which is preliminary data.</text>
</comment>
<evidence type="ECO:0000256" key="13">
    <source>
        <dbReference type="ARBA" id="ARBA00023136"/>
    </source>
</evidence>
<evidence type="ECO:0000313" key="20">
    <source>
        <dbReference type="Proteomes" id="UP000198462"/>
    </source>
</evidence>